<evidence type="ECO:0000256" key="1">
    <source>
        <dbReference type="ARBA" id="ARBA00004138"/>
    </source>
</evidence>
<keyword evidence="2" id="KW-0969">Cilium</keyword>
<protein>
    <submittedName>
        <fullName evidence="4">Uncharacterized protein</fullName>
    </submittedName>
</protein>
<comment type="subcellular location">
    <subcellularLocation>
        <location evidence="1">Cell projection</location>
        <location evidence="1">Cilium</location>
    </subcellularLocation>
</comment>
<reference evidence="5" key="1">
    <citation type="submission" date="2003-08" db="EMBL/GenBank/DDBJ databases">
        <authorList>
            <person name="Birren B."/>
            <person name="Nusbaum C."/>
            <person name="Abebe A."/>
            <person name="Abouelleil A."/>
            <person name="Adekoya E."/>
            <person name="Ait-zahra M."/>
            <person name="Allen N."/>
            <person name="Allen T."/>
            <person name="An P."/>
            <person name="Anderson M."/>
            <person name="Anderson S."/>
            <person name="Arachchi H."/>
            <person name="Armbruster J."/>
            <person name="Bachantsang P."/>
            <person name="Baldwin J."/>
            <person name="Barry A."/>
            <person name="Bayul T."/>
            <person name="Blitshsteyn B."/>
            <person name="Bloom T."/>
            <person name="Blye J."/>
            <person name="Boguslavskiy L."/>
            <person name="Borowsky M."/>
            <person name="Boukhgalter B."/>
            <person name="Brunache A."/>
            <person name="Butler J."/>
            <person name="Calixte N."/>
            <person name="Calvo S."/>
            <person name="Camarata J."/>
            <person name="Campo K."/>
            <person name="Chang J."/>
            <person name="Cheshatsang Y."/>
            <person name="Citroen M."/>
            <person name="Collymore A."/>
            <person name="Considine T."/>
            <person name="Cook A."/>
            <person name="Cooke P."/>
            <person name="Corum B."/>
            <person name="Cuomo C."/>
            <person name="David R."/>
            <person name="Dawoe T."/>
            <person name="Degray S."/>
            <person name="Dodge S."/>
            <person name="Dooley K."/>
            <person name="Dorje P."/>
            <person name="Dorjee K."/>
            <person name="Dorris L."/>
            <person name="Duffey N."/>
            <person name="Dupes A."/>
            <person name="Elkins T."/>
            <person name="Engels R."/>
            <person name="Erickson J."/>
            <person name="Farina A."/>
            <person name="Faro S."/>
            <person name="Ferreira P."/>
            <person name="Fischer H."/>
            <person name="Fitzgerald M."/>
            <person name="Foley K."/>
            <person name="Gage D."/>
            <person name="Galagan J."/>
            <person name="Gearin G."/>
            <person name="Gnerre S."/>
            <person name="Gnirke A."/>
            <person name="Goyette A."/>
            <person name="Graham J."/>
            <person name="Grandbois E."/>
            <person name="Gyaltsen K."/>
            <person name="Hafez N."/>
            <person name="Hagopian D."/>
            <person name="Hagos B."/>
            <person name="Hall J."/>
            <person name="Hatcher B."/>
            <person name="Heller A."/>
            <person name="Higgins H."/>
            <person name="Honan T."/>
            <person name="Horn A."/>
            <person name="Houde N."/>
            <person name="Hughes L."/>
            <person name="Hulme W."/>
            <person name="Husby E."/>
            <person name="Iliev I."/>
            <person name="Jaffe D."/>
            <person name="Jones C."/>
            <person name="Kamal M."/>
            <person name="Kamat A."/>
            <person name="Kamvysselis M."/>
            <person name="Karlsson E."/>
            <person name="Kells C."/>
            <person name="Kieu A."/>
            <person name="Kisner P."/>
            <person name="Kodira C."/>
            <person name="Kulbokas E."/>
            <person name="Labutti K."/>
            <person name="Lama D."/>
            <person name="Landers T."/>
            <person name="Leger J."/>
            <person name="Levine S."/>
            <person name="Lewis D."/>
            <person name="Lewis T."/>
            <person name="Lindblad-toh K."/>
            <person name="Liu X."/>
            <person name="Lokyitsang T."/>
            <person name="Lokyitsang Y."/>
            <person name="Lucien O."/>
            <person name="Lui A."/>
            <person name="Ma L.J."/>
            <person name="Mabbitt R."/>
            <person name="Macdonald J."/>
            <person name="Maclean C."/>
            <person name="Major J."/>
            <person name="Manning J."/>
            <person name="Marabella R."/>
            <person name="Maru K."/>
            <person name="Matthews C."/>
            <person name="Mauceli E."/>
            <person name="Mccarthy M."/>
            <person name="Mcdonough S."/>
            <person name="Mcghee T."/>
            <person name="Meldrim J."/>
            <person name="Meneus L."/>
            <person name="Mesirov J."/>
            <person name="Mihalev A."/>
            <person name="Mihova T."/>
            <person name="Mikkelsen T."/>
            <person name="Mlenga V."/>
            <person name="Moru K."/>
            <person name="Mozes J."/>
            <person name="Mulrain L."/>
            <person name="Munson G."/>
            <person name="Naylor J."/>
            <person name="Newes C."/>
            <person name="Nguyen C."/>
            <person name="Nguyen N."/>
            <person name="Nguyen T."/>
            <person name="Nicol R."/>
            <person name="Nielsen C."/>
            <person name="Nizzari M."/>
            <person name="Norbu C."/>
            <person name="Norbu N."/>
            <person name="O'donnell P."/>
            <person name="Okoawo O."/>
            <person name="O'leary S."/>
            <person name="Omotosho B."/>
            <person name="O'neill K."/>
            <person name="Osman S."/>
            <person name="Parker S."/>
            <person name="Perrin D."/>
            <person name="Phunkhang P."/>
            <person name="Piqani B."/>
            <person name="Purcell S."/>
            <person name="Rachupka T."/>
            <person name="Ramasamy U."/>
            <person name="Rameau R."/>
            <person name="Ray V."/>
            <person name="Raymond C."/>
            <person name="Retta R."/>
            <person name="Richardson S."/>
            <person name="Rise C."/>
            <person name="Rodriguez J."/>
            <person name="Rogers J."/>
            <person name="Rogov P."/>
            <person name="Rutman M."/>
            <person name="Schupbach R."/>
            <person name="Seaman C."/>
            <person name="Settipalli S."/>
            <person name="Sharpe T."/>
            <person name="Sheridan J."/>
            <person name="Sherpa N."/>
            <person name="Shi J."/>
            <person name="Smirnov S."/>
            <person name="Smith C."/>
            <person name="Sougnez C."/>
            <person name="Spencer B."/>
            <person name="Stalker J."/>
            <person name="Stange-thomann N."/>
            <person name="Stavropoulos S."/>
            <person name="Stetson K."/>
            <person name="Stone C."/>
            <person name="Stone S."/>
            <person name="Stubbs M."/>
            <person name="Talamas J."/>
            <person name="Tchuinga P."/>
            <person name="Tenzing P."/>
            <person name="Tesfaye S."/>
            <person name="Theodore J."/>
            <person name="Thoulutsang Y."/>
            <person name="Topham K."/>
            <person name="Towey S."/>
            <person name="Tsamla T."/>
            <person name="Tsomo N."/>
            <person name="Vallee D."/>
            <person name="Vassiliev H."/>
            <person name="Venkataraman V."/>
            <person name="Vinson J."/>
            <person name="Vo A."/>
            <person name="Wade C."/>
            <person name="Wang S."/>
            <person name="Wangchuk T."/>
            <person name="Wangdi T."/>
            <person name="Whittaker C."/>
            <person name="Wilkinson J."/>
            <person name="Wu Y."/>
            <person name="Wyman D."/>
            <person name="Yadav S."/>
            <person name="Yang S."/>
            <person name="Yang X."/>
            <person name="Yeager S."/>
            <person name="Yee E."/>
            <person name="Young G."/>
            <person name="Zainoun J."/>
            <person name="Zembeck L."/>
            <person name="Zimmer A."/>
            <person name="Zody M."/>
            <person name="Lander E."/>
        </authorList>
    </citation>
    <scope>NUCLEOTIDE SEQUENCE [LARGE SCALE GENOMIC DNA]</scope>
</reference>
<evidence type="ECO:0000313" key="4">
    <source>
        <dbReference type="Ensembl" id="ENSCSAVP00000012111.1"/>
    </source>
</evidence>
<keyword evidence="5" id="KW-1185">Reference proteome</keyword>
<reference evidence="4" key="3">
    <citation type="submission" date="2025-09" db="UniProtKB">
        <authorList>
            <consortium name="Ensembl"/>
        </authorList>
    </citation>
    <scope>IDENTIFICATION</scope>
</reference>
<dbReference type="InterPro" id="IPR043596">
    <property type="entry name" value="CFAP53/TCHP"/>
</dbReference>
<proteinExistence type="predicted"/>
<dbReference type="InParanoid" id="H2Z3E9"/>
<dbReference type="PANTHER" id="PTHR31183">
    <property type="entry name" value="TRICHOPLEIN KERATIN FILAMENT-BINDING PROTEIN FAMILY MEMBER"/>
    <property type="match status" value="1"/>
</dbReference>
<organism evidence="4 5">
    <name type="scientific">Ciona savignyi</name>
    <name type="common">Pacific transparent sea squirt</name>
    <dbReference type="NCBI Taxonomy" id="51511"/>
    <lineage>
        <taxon>Eukaryota</taxon>
        <taxon>Metazoa</taxon>
        <taxon>Chordata</taxon>
        <taxon>Tunicata</taxon>
        <taxon>Ascidiacea</taxon>
        <taxon>Phlebobranchia</taxon>
        <taxon>Cionidae</taxon>
        <taxon>Ciona</taxon>
    </lineage>
</organism>
<dbReference type="Proteomes" id="UP000007875">
    <property type="component" value="Unassembled WGS sequence"/>
</dbReference>
<keyword evidence="3" id="KW-0966">Cell projection</keyword>
<name>H2Z3E9_CIOSA</name>
<dbReference type="GO" id="GO:0005929">
    <property type="term" value="C:cilium"/>
    <property type="evidence" value="ECO:0007669"/>
    <property type="project" value="UniProtKB-SubCell"/>
</dbReference>
<evidence type="ECO:0000256" key="3">
    <source>
        <dbReference type="ARBA" id="ARBA00023273"/>
    </source>
</evidence>
<accession>H2Z3E9</accession>
<evidence type="ECO:0000313" key="5">
    <source>
        <dbReference type="Proteomes" id="UP000007875"/>
    </source>
</evidence>
<reference evidence="4" key="2">
    <citation type="submission" date="2025-08" db="UniProtKB">
        <authorList>
            <consortium name="Ensembl"/>
        </authorList>
    </citation>
    <scope>IDENTIFICATION</scope>
</reference>
<dbReference type="Ensembl" id="ENSCSAVT00000012251.1">
    <property type="protein sequence ID" value="ENSCSAVP00000012111.1"/>
    <property type="gene ID" value="ENSCSAVG00000007120.1"/>
</dbReference>
<dbReference type="HOGENOM" id="CLU_2385507_0_0_1"/>
<evidence type="ECO:0000256" key="2">
    <source>
        <dbReference type="ARBA" id="ARBA00023069"/>
    </source>
</evidence>
<dbReference type="PANTHER" id="PTHR31183:SF1">
    <property type="entry name" value="CILIA- AND FLAGELLA-ASSOCIATED PROTEIN 53"/>
    <property type="match status" value="1"/>
</dbReference>
<dbReference type="AlphaFoldDB" id="H2Z3E9"/>
<sequence length="94" mass="11032">MAAVEEHHRLEDERVTRTKKINKDYESDLLCQIDHQKTNKDALKMEELREYNEGLKTEAEYQQRLKNVLSSATYASKTHPMRKTQLKITGQKLG</sequence>